<keyword evidence="2 9" id="KW-0813">Transport</keyword>
<gene>
    <name evidence="9" type="primary">secE</name>
    <name evidence="11" type="ORF">C8E99_1702</name>
</gene>
<evidence type="ECO:0000256" key="4">
    <source>
        <dbReference type="ARBA" id="ARBA00022692"/>
    </source>
</evidence>
<evidence type="ECO:0000256" key="3">
    <source>
        <dbReference type="ARBA" id="ARBA00022475"/>
    </source>
</evidence>
<keyword evidence="6 9" id="KW-1133">Transmembrane helix</keyword>
<dbReference type="GO" id="GO:0005886">
    <property type="term" value="C:plasma membrane"/>
    <property type="evidence" value="ECO:0007669"/>
    <property type="project" value="UniProtKB-SubCell"/>
</dbReference>
<evidence type="ECO:0000256" key="10">
    <source>
        <dbReference type="SAM" id="MobiDB-lite"/>
    </source>
</evidence>
<dbReference type="AlphaFoldDB" id="A0A3D9LCK8"/>
<sequence>MTEAVANSTGDQNPGTPRKRGLFGRIALFLRQVVDELKKVVTPTREELVKLTGVVLAFVIFMILLVTLLDFLFGMGASFVFGDGSA</sequence>
<dbReference type="GO" id="GO:0065002">
    <property type="term" value="P:intracellular protein transmembrane transport"/>
    <property type="evidence" value="ECO:0007669"/>
    <property type="project" value="UniProtKB-UniRule"/>
</dbReference>
<keyword evidence="7 9" id="KW-0811">Translocation</keyword>
<dbReference type="PANTHER" id="PTHR33910">
    <property type="entry name" value="PROTEIN TRANSLOCASE SUBUNIT SECE"/>
    <property type="match status" value="1"/>
</dbReference>
<dbReference type="GO" id="GO:0006605">
    <property type="term" value="P:protein targeting"/>
    <property type="evidence" value="ECO:0007669"/>
    <property type="project" value="UniProtKB-UniRule"/>
</dbReference>
<organism evidence="11 12">
    <name type="scientific">Citricoccus muralis</name>
    <dbReference type="NCBI Taxonomy" id="169134"/>
    <lineage>
        <taxon>Bacteria</taxon>
        <taxon>Bacillati</taxon>
        <taxon>Actinomycetota</taxon>
        <taxon>Actinomycetes</taxon>
        <taxon>Micrococcales</taxon>
        <taxon>Micrococcaceae</taxon>
        <taxon>Citricoccus</taxon>
    </lineage>
</organism>
<keyword evidence="4 9" id="KW-0812">Transmembrane</keyword>
<reference evidence="11 12" key="1">
    <citation type="submission" date="2018-07" db="EMBL/GenBank/DDBJ databases">
        <title>Sequencing the genomes of 1000 actinobacteria strains.</title>
        <authorList>
            <person name="Klenk H.-P."/>
        </authorList>
    </citation>
    <scope>NUCLEOTIDE SEQUENCE [LARGE SCALE GENOMIC DNA]</scope>
    <source>
        <strain evidence="11 12">DSM 14442</strain>
    </source>
</reference>
<dbReference type="InterPro" id="IPR038379">
    <property type="entry name" value="SecE_sf"/>
</dbReference>
<dbReference type="InterPro" id="IPR001901">
    <property type="entry name" value="Translocase_SecE/Sec61-g"/>
</dbReference>
<dbReference type="HAMAP" id="MF_00422">
    <property type="entry name" value="SecE"/>
    <property type="match status" value="1"/>
</dbReference>
<evidence type="ECO:0000256" key="2">
    <source>
        <dbReference type="ARBA" id="ARBA00022448"/>
    </source>
</evidence>
<evidence type="ECO:0000256" key="1">
    <source>
        <dbReference type="ARBA" id="ARBA00004370"/>
    </source>
</evidence>
<feature type="region of interest" description="Disordered" evidence="10">
    <location>
        <begin position="1"/>
        <end position="20"/>
    </location>
</feature>
<proteinExistence type="inferred from homology"/>
<dbReference type="PANTHER" id="PTHR33910:SF1">
    <property type="entry name" value="PROTEIN TRANSLOCASE SUBUNIT SECE"/>
    <property type="match status" value="1"/>
</dbReference>
<comment type="caution">
    <text evidence="11">The sequence shown here is derived from an EMBL/GenBank/DDBJ whole genome shotgun (WGS) entry which is preliminary data.</text>
</comment>
<evidence type="ECO:0000256" key="9">
    <source>
        <dbReference type="HAMAP-Rule" id="MF_00422"/>
    </source>
</evidence>
<evidence type="ECO:0000256" key="6">
    <source>
        <dbReference type="ARBA" id="ARBA00022989"/>
    </source>
</evidence>
<dbReference type="EMBL" id="QREH01000001">
    <property type="protein sequence ID" value="REE03882.1"/>
    <property type="molecule type" value="Genomic_DNA"/>
</dbReference>
<evidence type="ECO:0000313" key="12">
    <source>
        <dbReference type="Proteomes" id="UP000256727"/>
    </source>
</evidence>
<dbReference type="Proteomes" id="UP000256727">
    <property type="component" value="Unassembled WGS sequence"/>
</dbReference>
<dbReference type="Gene3D" id="1.20.5.1030">
    <property type="entry name" value="Preprotein translocase secy subunit"/>
    <property type="match status" value="1"/>
</dbReference>
<keyword evidence="8 9" id="KW-0472">Membrane</keyword>
<dbReference type="GO" id="GO:0009306">
    <property type="term" value="P:protein secretion"/>
    <property type="evidence" value="ECO:0007669"/>
    <property type="project" value="UniProtKB-UniRule"/>
</dbReference>
<evidence type="ECO:0000313" key="11">
    <source>
        <dbReference type="EMBL" id="REE03882.1"/>
    </source>
</evidence>
<comment type="similarity">
    <text evidence="9">Belongs to the SecE/SEC61-gamma family.</text>
</comment>
<name>A0A3D9LCK8_9MICC</name>
<comment type="subunit">
    <text evidence="9">Component of the Sec protein translocase complex. Heterotrimer consisting of SecY, SecE and SecG subunits. The heterotrimers can form oligomers, although 1 heterotrimer is thought to be able to translocate proteins. Interacts with the ribosome. Interacts with SecDF, and other proteins may be involved. Interacts with SecA.</text>
</comment>
<dbReference type="Pfam" id="PF00584">
    <property type="entry name" value="SecE"/>
    <property type="match status" value="1"/>
</dbReference>
<comment type="subcellular location">
    <subcellularLocation>
        <location evidence="9">Cell membrane</location>
        <topology evidence="9">Single-pass membrane protein</topology>
    </subcellularLocation>
    <subcellularLocation>
        <location evidence="1">Membrane</location>
    </subcellularLocation>
</comment>
<protein>
    <recommendedName>
        <fullName evidence="9">Protein translocase subunit SecE</fullName>
    </recommendedName>
</protein>
<dbReference type="GO" id="GO:0008320">
    <property type="term" value="F:protein transmembrane transporter activity"/>
    <property type="evidence" value="ECO:0007669"/>
    <property type="project" value="UniProtKB-UniRule"/>
</dbReference>
<keyword evidence="5 9" id="KW-0653">Protein transport</keyword>
<keyword evidence="3 9" id="KW-1003">Cell membrane</keyword>
<dbReference type="OrthoDB" id="9805743at2"/>
<evidence type="ECO:0000256" key="5">
    <source>
        <dbReference type="ARBA" id="ARBA00022927"/>
    </source>
</evidence>
<feature type="transmembrane region" description="Helical" evidence="9">
    <location>
        <begin position="54"/>
        <end position="81"/>
    </location>
</feature>
<dbReference type="RefSeq" id="WP_115931919.1">
    <property type="nucleotide sequence ID" value="NZ_QREH01000001.1"/>
</dbReference>
<evidence type="ECO:0000256" key="8">
    <source>
        <dbReference type="ARBA" id="ARBA00023136"/>
    </source>
</evidence>
<dbReference type="InterPro" id="IPR005807">
    <property type="entry name" value="SecE_bac"/>
</dbReference>
<comment type="function">
    <text evidence="9">Essential subunit of the Sec protein translocation channel SecYEG. Clamps together the 2 halves of SecY. May contact the channel plug during translocation.</text>
</comment>
<keyword evidence="12" id="KW-1185">Reference proteome</keyword>
<dbReference type="NCBIfam" id="TIGR00964">
    <property type="entry name" value="secE_bact"/>
    <property type="match status" value="1"/>
</dbReference>
<dbReference type="GO" id="GO:0043952">
    <property type="term" value="P:protein transport by the Sec complex"/>
    <property type="evidence" value="ECO:0007669"/>
    <property type="project" value="UniProtKB-UniRule"/>
</dbReference>
<feature type="compositionally biased region" description="Polar residues" evidence="10">
    <location>
        <begin position="1"/>
        <end position="15"/>
    </location>
</feature>
<evidence type="ECO:0000256" key="7">
    <source>
        <dbReference type="ARBA" id="ARBA00023010"/>
    </source>
</evidence>
<accession>A0A3D9LCK8</accession>